<evidence type="ECO:0000256" key="2">
    <source>
        <dbReference type="ARBA" id="ARBA00023015"/>
    </source>
</evidence>
<keyword evidence="4" id="KW-0804">Transcription</keyword>
<evidence type="ECO:0000313" key="7">
    <source>
        <dbReference type="EMBL" id="MBB4121276.1"/>
    </source>
</evidence>
<dbReference type="PROSITE" id="PS50932">
    <property type="entry name" value="HTH_LACI_2"/>
    <property type="match status" value="1"/>
</dbReference>
<keyword evidence="8" id="KW-1185">Reference proteome</keyword>
<dbReference type="GO" id="GO:0003700">
    <property type="term" value="F:DNA-binding transcription factor activity"/>
    <property type="evidence" value="ECO:0007669"/>
    <property type="project" value="TreeGrafter"/>
</dbReference>
<keyword evidence="1" id="KW-0678">Repressor</keyword>
<dbReference type="SMART" id="SM00354">
    <property type="entry name" value="HTH_LACI"/>
    <property type="match status" value="1"/>
</dbReference>
<evidence type="ECO:0000256" key="3">
    <source>
        <dbReference type="ARBA" id="ARBA00023125"/>
    </source>
</evidence>
<dbReference type="Gene3D" id="1.10.260.40">
    <property type="entry name" value="lambda repressor-like DNA-binding domains"/>
    <property type="match status" value="1"/>
</dbReference>
<dbReference type="EMBL" id="JACIDZ010000003">
    <property type="protein sequence ID" value="MBB4121276.1"/>
    <property type="molecule type" value="Genomic_DNA"/>
</dbReference>
<evidence type="ECO:0000256" key="4">
    <source>
        <dbReference type="ARBA" id="ARBA00023163"/>
    </source>
</evidence>
<dbReference type="Proteomes" id="UP000530571">
    <property type="component" value="Unassembled WGS sequence"/>
</dbReference>
<feature type="compositionally biased region" description="Pro residues" evidence="5">
    <location>
        <begin position="341"/>
        <end position="350"/>
    </location>
</feature>
<dbReference type="InterPro" id="IPR046335">
    <property type="entry name" value="LacI/GalR-like_sensor"/>
</dbReference>
<dbReference type="InterPro" id="IPR010982">
    <property type="entry name" value="Lambda_DNA-bd_dom_sf"/>
</dbReference>
<dbReference type="PANTHER" id="PTHR30146:SF95">
    <property type="entry name" value="RIBOSE OPERON REPRESSOR"/>
    <property type="match status" value="1"/>
</dbReference>
<gene>
    <name evidence="7" type="ORF">GGR30_001190</name>
</gene>
<dbReference type="InterPro" id="IPR028082">
    <property type="entry name" value="Peripla_BP_I"/>
</dbReference>
<dbReference type="Gene3D" id="3.40.50.2300">
    <property type="match status" value="2"/>
</dbReference>
<dbReference type="AlphaFoldDB" id="A0A7W6KHD5"/>
<evidence type="ECO:0000256" key="5">
    <source>
        <dbReference type="SAM" id="MobiDB-lite"/>
    </source>
</evidence>
<feature type="region of interest" description="Disordered" evidence="5">
    <location>
        <begin position="336"/>
        <end position="359"/>
    </location>
</feature>
<dbReference type="PANTHER" id="PTHR30146">
    <property type="entry name" value="LACI-RELATED TRANSCRIPTIONAL REPRESSOR"/>
    <property type="match status" value="1"/>
</dbReference>
<sequence length="359" mass="38185">MADETRPGRAPTAEDVARLAGVHRSAVSRTFTPGASVAPQTREKVLEAAATLGYRVNFLARSLSHQRSNLVGLVVSDIDNPFRAQLLAELGTSLVASGYRPLLLPTERGGKVARHIDMMLHYNVAGAIVTDDASPAEIARQCADHGVPLVLINKRPVSDTVLNVSMDTEAAGELAARALFDAGCRRVALASQRRSSHSISLRRSAFWRACERLGIEIAGEYFGDLPNYQGGRAAADAFLSDPADVDGIYCANDYLALGFIDTIRHLSPLSIPGDLKLVACDDIPEAGWLAYDLTTVRQDPVRTADAAVNGLLARISEPDTVAPPVVVDVHLVERGSTTLVPPGPPAPPPQGLKADQPPS</sequence>
<dbReference type="Pfam" id="PF00356">
    <property type="entry name" value="LacI"/>
    <property type="match status" value="1"/>
</dbReference>
<feature type="domain" description="HTH lacI-type" evidence="6">
    <location>
        <begin position="11"/>
        <end position="65"/>
    </location>
</feature>
<reference evidence="7 8" key="1">
    <citation type="submission" date="2020-08" db="EMBL/GenBank/DDBJ databases">
        <title>Genomic Encyclopedia of Type Strains, Phase IV (KMG-IV): sequencing the most valuable type-strain genomes for metagenomic binning, comparative biology and taxonomic classification.</title>
        <authorList>
            <person name="Goeker M."/>
        </authorList>
    </citation>
    <scope>NUCLEOTIDE SEQUENCE [LARGE SCALE GENOMIC DNA]</scope>
    <source>
        <strain evidence="7 8">DSM 28101</strain>
    </source>
</reference>
<keyword evidence="3 7" id="KW-0238">DNA-binding</keyword>
<dbReference type="SUPFAM" id="SSF53822">
    <property type="entry name" value="Periplasmic binding protein-like I"/>
    <property type="match status" value="1"/>
</dbReference>
<evidence type="ECO:0000313" key="8">
    <source>
        <dbReference type="Proteomes" id="UP000530571"/>
    </source>
</evidence>
<evidence type="ECO:0000259" key="6">
    <source>
        <dbReference type="PROSITE" id="PS50932"/>
    </source>
</evidence>
<protein>
    <submittedName>
        <fullName evidence="7">DNA-binding LacI/PurR family transcriptional regulator</fullName>
    </submittedName>
</protein>
<name>A0A7W6KHD5_9HYPH</name>
<evidence type="ECO:0000256" key="1">
    <source>
        <dbReference type="ARBA" id="ARBA00022491"/>
    </source>
</evidence>
<dbReference type="Pfam" id="PF13377">
    <property type="entry name" value="Peripla_BP_3"/>
    <property type="match status" value="1"/>
</dbReference>
<dbReference type="CDD" id="cd06278">
    <property type="entry name" value="PBP1_LacI-like"/>
    <property type="match status" value="1"/>
</dbReference>
<organism evidence="7 8">
    <name type="scientific">Martelella radicis</name>
    <dbReference type="NCBI Taxonomy" id="1397476"/>
    <lineage>
        <taxon>Bacteria</taxon>
        <taxon>Pseudomonadati</taxon>
        <taxon>Pseudomonadota</taxon>
        <taxon>Alphaproteobacteria</taxon>
        <taxon>Hyphomicrobiales</taxon>
        <taxon>Aurantimonadaceae</taxon>
        <taxon>Martelella</taxon>
    </lineage>
</organism>
<dbReference type="RefSeq" id="WP_183483529.1">
    <property type="nucleotide sequence ID" value="NZ_JACIDZ010000003.1"/>
</dbReference>
<dbReference type="GO" id="GO:0000976">
    <property type="term" value="F:transcription cis-regulatory region binding"/>
    <property type="evidence" value="ECO:0007669"/>
    <property type="project" value="TreeGrafter"/>
</dbReference>
<proteinExistence type="predicted"/>
<comment type="caution">
    <text evidence="7">The sequence shown here is derived from an EMBL/GenBank/DDBJ whole genome shotgun (WGS) entry which is preliminary data.</text>
</comment>
<dbReference type="CDD" id="cd01392">
    <property type="entry name" value="HTH_LacI"/>
    <property type="match status" value="1"/>
</dbReference>
<dbReference type="SUPFAM" id="SSF47413">
    <property type="entry name" value="lambda repressor-like DNA-binding domains"/>
    <property type="match status" value="1"/>
</dbReference>
<accession>A0A7W6KHD5</accession>
<dbReference type="InterPro" id="IPR000843">
    <property type="entry name" value="HTH_LacI"/>
</dbReference>
<keyword evidence="2" id="KW-0805">Transcription regulation</keyword>